<name>A0A0C5ADN5_9CAUD</name>
<sequence length="92" mass="10040">MTDISTVAGHVDLLRHARAEKARWSEIEEAAKSAIVEAIGTATEGTIDGRVVVTRKEITTNRLDGKALRKAHPDLADMFTRASVSNRIELAE</sequence>
<proteinExistence type="predicted"/>
<organism evidence="1 2">
    <name type="scientific">Mycobacterium phage Kratio</name>
    <dbReference type="NCBI Taxonomy" id="1606763"/>
    <lineage>
        <taxon>Viruses</taxon>
        <taxon>Duplodnaviria</taxon>
        <taxon>Heunggongvirae</taxon>
        <taxon>Uroviricota</taxon>
        <taxon>Caudoviricetes</taxon>
        <taxon>Weiservirinae</taxon>
        <taxon>Kratiovirus</taxon>
        <taxon>Kratiovirus kratio</taxon>
    </lineage>
</organism>
<dbReference type="GeneID" id="26639292"/>
<gene>
    <name evidence="1" type="ORF">PBI_KRATIO_48</name>
</gene>
<reference evidence="1 2" key="1">
    <citation type="submission" date="2014-10" db="EMBL/GenBank/DDBJ databases">
        <authorList>
            <person name="Franco-Moreira L.J."/>
            <person name="Acosta-Bonilla D."/>
            <person name="Alvarado-Vega D.L."/>
            <person name="Berrios-Pagan L.R."/>
            <person name="Burgos-Santana G."/>
            <person name="Collazo-Rodriguez B.J."/>
            <person name="Cordero-Bernard G."/>
            <person name="Cotto-Rosario A."/>
            <person name="Dominguez-Rodriguez E."/>
            <person name="Figueroa-Negron P."/>
            <person name="Huertas-de-Jesus N.A."/>
            <person name="Leon-Rivera A."/>
            <person name="Llavona-Cartagena I.G."/>
            <person name="Machin-Rivera R."/>
            <person name="Maldonado-Rodriguez J.M."/>
            <person name="Maldonado-Vazquez N."/>
            <person name="Melendez-Rodriguez N."/>
            <person name="Merced-Carire N.D."/>
            <person name="Mora-Marrero P.M."/>
            <person name="Negron-Cruz N."/>
            <person name="Nieves-Mendez L."/>
            <person name="Pereira-Torres T.N."/>
            <person name="Perez-Otero J."/>
            <person name="Ramos-Gonzalez J."/>
            <person name="Ramos-Rivera M."/>
            <person name="Reyes-Aponte A.J."/>
            <person name="Rivera-Burgos M."/>
            <person name="Rodriguez-Arriaga L."/>
            <person name="Sanchez-Collazo M."/>
            <person name="Soto-Diaz O.R."/>
            <person name="Suarez-Marquez A.M."/>
            <person name="Velazquez-Fernandez A.L."/>
            <person name="Vives-Matos I."/>
            <person name="Rubin M.R."/>
            <person name="Vazquez E."/>
            <person name="Wang X."/>
            <person name="Crowell R."/>
            <person name="Bostrom M.A."/>
            <person name="Burke M."/>
            <person name="Wright G.M."/>
            <person name="Gregory S.G."/>
            <person name="Colman S.D."/>
            <person name="Anders K.R."/>
            <person name="Braun M.A."/>
            <person name="Delesalle V.A."/>
            <person name="Hughes L.E."/>
            <person name="Ware V.C."/>
            <person name="Bradley K.W."/>
            <person name="Barker L.P."/>
            <person name="Asai D.J."/>
            <person name="Bowman C.A."/>
            <person name="Russell D.A."/>
            <person name="Pope W.H."/>
            <person name="Jacobs-Sera D."/>
            <person name="Hendrix R.W."/>
            <person name="Hatfull G.F."/>
        </authorList>
    </citation>
    <scope>NUCLEOTIDE SEQUENCE [LARGE SCALE GENOMIC DNA]</scope>
</reference>
<keyword evidence="2" id="KW-1185">Reference proteome</keyword>
<protein>
    <submittedName>
        <fullName evidence="1">Uncharacterized protein</fullName>
    </submittedName>
</protein>
<accession>A0A0C5ADN5</accession>
<dbReference type="EMBL" id="KM923971">
    <property type="protein sequence ID" value="AJK27377.1"/>
    <property type="molecule type" value="Genomic_DNA"/>
</dbReference>
<dbReference type="KEGG" id="vg:26639292"/>
<dbReference type="Proteomes" id="UP000032126">
    <property type="component" value="Segment"/>
</dbReference>
<evidence type="ECO:0000313" key="2">
    <source>
        <dbReference type="Proteomes" id="UP000032126"/>
    </source>
</evidence>
<dbReference type="RefSeq" id="YP_009212794.1">
    <property type="nucleotide sequence ID" value="NC_028947.1"/>
</dbReference>
<dbReference type="OrthoDB" id="27830at10239"/>
<evidence type="ECO:0000313" key="1">
    <source>
        <dbReference type="EMBL" id="AJK27377.1"/>
    </source>
</evidence>